<name>I9WZZ6_RHILT</name>
<dbReference type="AlphaFoldDB" id="I9WZZ6"/>
<dbReference type="HOGENOM" id="CLU_3410038_0_0_5"/>
<sequence length="29" mass="3202">MATMFKRLGALLLMGLVARTKAIGRRGLR</sequence>
<proteinExistence type="predicted"/>
<dbReference type="Proteomes" id="UP000005092">
    <property type="component" value="Unassembled WGS sequence"/>
</dbReference>
<gene>
    <name evidence="1" type="ORF">Rleg9DRAFT_0826</name>
</gene>
<protein>
    <submittedName>
        <fullName evidence="1">Uncharacterized protein</fullName>
    </submittedName>
</protein>
<organism evidence="1 2">
    <name type="scientific">Rhizobium leguminosarum bv. trifolii WSM597</name>
    <dbReference type="NCBI Taxonomy" id="754764"/>
    <lineage>
        <taxon>Bacteria</taxon>
        <taxon>Pseudomonadati</taxon>
        <taxon>Pseudomonadota</taxon>
        <taxon>Alphaproteobacteria</taxon>
        <taxon>Hyphomicrobiales</taxon>
        <taxon>Rhizobiaceae</taxon>
        <taxon>Rhizobium/Agrobacterium group</taxon>
        <taxon>Rhizobium</taxon>
    </lineage>
</organism>
<evidence type="ECO:0000313" key="1">
    <source>
        <dbReference type="EMBL" id="EJB02051.1"/>
    </source>
</evidence>
<evidence type="ECO:0000313" key="2">
    <source>
        <dbReference type="Proteomes" id="UP000005092"/>
    </source>
</evidence>
<dbReference type="EMBL" id="JH719382">
    <property type="protein sequence ID" value="EJB02051.1"/>
    <property type="molecule type" value="Genomic_DNA"/>
</dbReference>
<accession>I9WZZ6</accession>
<reference evidence="1 2" key="1">
    <citation type="submission" date="2012-02" db="EMBL/GenBank/DDBJ databases">
        <title>Improved High-Quality Draft Sequence of Rhizobium leguminosarum bv. trifolii WSM597.</title>
        <authorList>
            <consortium name="US DOE Joint Genome Institute"/>
            <person name="Lucas S."/>
            <person name="Han J."/>
            <person name="Lapidus A."/>
            <person name="Cheng J.-F."/>
            <person name="Goodwin L."/>
            <person name="Pitluck S."/>
            <person name="Peters L."/>
            <person name="Ovchinnikova G."/>
            <person name="Held B."/>
            <person name="Detter J.C."/>
            <person name="Han C."/>
            <person name="Tapia R."/>
            <person name="Land M."/>
            <person name="Hauser L."/>
            <person name="Kyrpides N."/>
            <person name="Ivanova N."/>
            <person name="Pagani I."/>
            <person name="Brau L."/>
            <person name="Yates R."/>
            <person name="O'Hara G."/>
            <person name="Rui T."/>
            <person name="Howieson J."/>
            <person name="Reeve W."/>
            <person name="Woyke T."/>
        </authorList>
    </citation>
    <scope>NUCLEOTIDE SEQUENCE [LARGE SCALE GENOMIC DNA]</scope>
    <source>
        <strain evidence="1 2">WSM597</strain>
    </source>
</reference>